<protein>
    <submittedName>
        <fullName evidence="1">Uncharacterized protein</fullName>
    </submittedName>
</protein>
<keyword evidence="2" id="KW-1185">Reference proteome</keyword>
<reference evidence="1" key="1">
    <citation type="journal article" date="2020" name="Stud. Mycol.">
        <title>101 Dothideomycetes genomes: a test case for predicting lifestyles and emergence of pathogens.</title>
        <authorList>
            <person name="Haridas S."/>
            <person name="Albert R."/>
            <person name="Binder M."/>
            <person name="Bloem J."/>
            <person name="Labutti K."/>
            <person name="Salamov A."/>
            <person name="Andreopoulos B."/>
            <person name="Baker S."/>
            <person name="Barry K."/>
            <person name="Bills G."/>
            <person name="Bluhm B."/>
            <person name="Cannon C."/>
            <person name="Castanera R."/>
            <person name="Culley D."/>
            <person name="Daum C."/>
            <person name="Ezra D."/>
            <person name="Gonzalez J."/>
            <person name="Henrissat B."/>
            <person name="Kuo A."/>
            <person name="Liang C."/>
            <person name="Lipzen A."/>
            <person name="Lutzoni F."/>
            <person name="Magnuson J."/>
            <person name="Mondo S."/>
            <person name="Nolan M."/>
            <person name="Ohm R."/>
            <person name="Pangilinan J."/>
            <person name="Park H.-J."/>
            <person name="Ramirez L."/>
            <person name="Alfaro M."/>
            <person name="Sun H."/>
            <person name="Tritt A."/>
            <person name="Yoshinaga Y."/>
            <person name="Zwiers L.-H."/>
            <person name="Turgeon B."/>
            <person name="Goodwin S."/>
            <person name="Spatafora J."/>
            <person name="Crous P."/>
            <person name="Grigoriev I."/>
        </authorList>
    </citation>
    <scope>NUCLEOTIDE SEQUENCE</scope>
    <source>
        <strain evidence="1">CBS 113389</strain>
    </source>
</reference>
<dbReference type="RefSeq" id="XP_033592504.1">
    <property type="nucleotide sequence ID" value="XM_033732530.1"/>
</dbReference>
<accession>A0A6A6Q0Z6</accession>
<dbReference type="AlphaFoldDB" id="A0A6A6Q0Z6"/>
<dbReference type="Proteomes" id="UP000799767">
    <property type="component" value="Unassembled WGS sequence"/>
</dbReference>
<dbReference type="GeneID" id="54473532"/>
<gene>
    <name evidence="1" type="ORF">BDY17DRAFT_290564</name>
</gene>
<sequence>MGAINQQYSILATLTIHHRIINSRLPSTMKVSHFPSPPSQSRSHRISLANAVRFEWRIQCSRQSTSPHATYSSRVQACTTALHALLSSRSHSHHMLPWSCHLTLATCVECRSSGCARLSRWVIVAASCNCGRSFLLEHSPLEDSRGYDLSHHHTHPINTPQPSWTTTL</sequence>
<feature type="non-terminal residue" evidence="1">
    <location>
        <position position="168"/>
    </location>
</feature>
<dbReference type="EMBL" id="MU001632">
    <property type="protein sequence ID" value="KAF2485935.1"/>
    <property type="molecule type" value="Genomic_DNA"/>
</dbReference>
<evidence type="ECO:0000313" key="2">
    <source>
        <dbReference type="Proteomes" id="UP000799767"/>
    </source>
</evidence>
<name>A0A6A6Q0Z6_9PEZI</name>
<evidence type="ECO:0000313" key="1">
    <source>
        <dbReference type="EMBL" id="KAF2485935.1"/>
    </source>
</evidence>
<proteinExistence type="predicted"/>
<organism evidence="1 2">
    <name type="scientific">Neohortaea acidophila</name>
    <dbReference type="NCBI Taxonomy" id="245834"/>
    <lineage>
        <taxon>Eukaryota</taxon>
        <taxon>Fungi</taxon>
        <taxon>Dikarya</taxon>
        <taxon>Ascomycota</taxon>
        <taxon>Pezizomycotina</taxon>
        <taxon>Dothideomycetes</taxon>
        <taxon>Dothideomycetidae</taxon>
        <taxon>Mycosphaerellales</taxon>
        <taxon>Teratosphaeriaceae</taxon>
        <taxon>Neohortaea</taxon>
    </lineage>
</organism>